<dbReference type="SUPFAM" id="SSF52402">
    <property type="entry name" value="Adenine nucleotide alpha hydrolases-like"/>
    <property type="match status" value="1"/>
</dbReference>
<evidence type="ECO:0000259" key="1">
    <source>
        <dbReference type="Pfam" id="PF00582"/>
    </source>
</evidence>
<evidence type="ECO:0000313" key="3">
    <source>
        <dbReference type="Proteomes" id="UP001597011"/>
    </source>
</evidence>
<sequence length="272" mass="30696">MKKNKYKILVLSDMKKSTSTVLKSAVSLAKMINGDIQMFYVRKPTDIVAKENQLSAMRTINKEYPKTEKKLQEIIEPISTEYGVNIQSSFSFGNVKDEILLYIKEHKPDIIVLGKRKSKTFNIVGDRVTDVILKTFEGVIMIADSKNTLDPNGELSLGVLNNVKNAFNIDFAENLLENAQKPLKSFKIIKNSNDLKETENSLPDIETREYVFESNDNALNNISKYLVKSHVNLLCLNRDYQNTKKAESINSSIKDLVNKLNVSVLLTGTGIN</sequence>
<dbReference type="RefSeq" id="WP_379939680.1">
    <property type="nucleotide sequence ID" value="NZ_JBHTIB010000002.1"/>
</dbReference>
<dbReference type="Gene3D" id="3.40.50.620">
    <property type="entry name" value="HUPs"/>
    <property type="match status" value="1"/>
</dbReference>
<dbReference type="Pfam" id="PF00582">
    <property type="entry name" value="Usp"/>
    <property type="match status" value="1"/>
</dbReference>
<dbReference type="InterPro" id="IPR006016">
    <property type="entry name" value="UspA"/>
</dbReference>
<feature type="domain" description="UspA" evidence="1">
    <location>
        <begin position="7"/>
        <end position="122"/>
    </location>
</feature>
<proteinExistence type="predicted"/>
<dbReference type="CDD" id="cd00293">
    <property type="entry name" value="USP-like"/>
    <property type="match status" value="1"/>
</dbReference>
<organism evidence="2 3">
    <name type="scientific">Mariniflexile aquimaris</name>
    <dbReference type="NCBI Taxonomy" id="881009"/>
    <lineage>
        <taxon>Bacteria</taxon>
        <taxon>Pseudomonadati</taxon>
        <taxon>Bacteroidota</taxon>
        <taxon>Flavobacteriia</taxon>
        <taxon>Flavobacteriales</taxon>
        <taxon>Flavobacteriaceae</taxon>
        <taxon>Mariniflexile</taxon>
    </lineage>
</organism>
<reference evidence="3" key="1">
    <citation type="journal article" date="2019" name="Int. J. Syst. Evol. Microbiol.">
        <title>The Global Catalogue of Microorganisms (GCM) 10K type strain sequencing project: providing services to taxonomists for standard genome sequencing and annotation.</title>
        <authorList>
            <consortium name="The Broad Institute Genomics Platform"/>
            <consortium name="The Broad Institute Genome Sequencing Center for Infectious Disease"/>
            <person name="Wu L."/>
            <person name="Ma J."/>
        </authorList>
    </citation>
    <scope>NUCLEOTIDE SEQUENCE [LARGE SCALE GENOMIC DNA]</scope>
    <source>
        <strain evidence="3">CCUG 60529</strain>
    </source>
</reference>
<keyword evidence="3" id="KW-1185">Reference proteome</keyword>
<dbReference type="EMBL" id="JBHTIB010000002">
    <property type="protein sequence ID" value="MFD0834972.1"/>
    <property type="molecule type" value="Genomic_DNA"/>
</dbReference>
<evidence type="ECO:0000313" key="2">
    <source>
        <dbReference type="EMBL" id="MFD0834972.1"/>
    </source>
</evidence>
<dbReference type="Proteomes" id="UP001597011">
    <property type="component" value="Unassembled WGS sequence"/>
</dbReference>
<gene>
    <name evidence="2" type="ORF">ACFQ0I_04295</name>
</gene>
<accession>A0ABW3BR96</accession>
<dbReference type="InterPro" id="IPR014729">
    <property type="entry name" value="Rossmann-like_a/b/a_fold"/>
</dbReference>
<name>A0ABW3BR96_9FLAO</name>
<comment type="caution">
    <text evidence="2">The sequence shown here is derived from an EMBL/GenBank/DDBJ whole genome shotgun (WGS) entry which is preliminary data.</text>
</comment>
<protein>
    <submittedName>
        <fullName evidence="2">Universal stress protein</fullName>
    </submittedName>
</protein>